<evidence type="ECO:0000313" key="2">
    <source>
        <dbReference type="Proteomes" id="UP000093000"/>
    </source>
</evidence>
<name>A0A1C7NEJ0_9FUNG</name>
<evidence type="ECO:0000313" key="1">
    <source>
        <dbReference type="EMBL" id="OBZ87522.1"/>
    </source>
</evidence>
<gene>
    <name evidence="1" type="ORF">A0J61_04426</name>
</gene>
<accession>A0A1C7NEJ0</accession>
<proteinExistence type="predicted"/>
<reference evidence="1 2" key="1">
    <citation type="submission" date="2016-03" db="EMBL/GenBank/DDBJ databases">
        <title>Choanephora cucurbitarum.</title>
        <authorList>
            <person name="Min B."/>
            <person name="Park H."/>
            <person name="Park J.-H."/>
            <person name="Shin H.-D."/>
            <person name="Choi I.-G."/>
        </authorList>
    </citation>
    <scope>NUCLEOTIDE SEQUENCE [LARGE SCALE GENOMIC DNA]</scope>
    <source>
        <strain evidence="1 2">KUS-F28377</strain>
    </source>
</reference>
<dbReference type="OrthoDB" id="2301774at2759"/>
<dbReference type="AlphaFoldDB" id="A0A1C7NEJ0"/>
<dbReference type="Proteomes" id="UP000093000">
    <property type="component" value="Unassembled WGS sequence"/>
</dbReference>
<sequence length="132" mass="14832">MEAKKLTADEVSDKCNEWQFLSFSEEEVVYDIVVNVDLLVVSCSCLGFEHRRRLYLLPTSLLAAEEGVSANVTDEAQQKTRSTVKIKAERCVQIEKALHHFNTDLTRMSSYGTDADISIVLKSYENALAAIQ</sequence>
<dbReference type="EMBL" id="LUGH01000216">
    <property type="protein sequence ID" value="OBZ87522.1"/>
    <property type="molecule type" value="Genomic_DNA"/>
</dbReference>
<keyword evidence="2" id="KW-1185">Reference proteome</keyword>
<dbReference type="InParanoid" id="A0A1C7NEJ0"/>
<comment type="caution">
    <text evidence="1">The sequence shown here is derived from an EMBL/GenBank/DDBJ whole genome shotgun (WGS) entry which is preliminary data.</text>
</comment>
<protein>
    <submittedName>
        <fullName evidence="1">Uncharacterized protein</fullName>
    </submittedName>
</protein>
<organism evidence="1 2">
    <name type="scientific">Choanephora cucurbitarum</name>
    <dbReference type="NCBI Taxonomy" id="101091"/>
    <lineage>
        <taxon>Eukaryota</taxon>
        <taxon>Fungi</taxon>
        <taxon>Fungi incertae sedis</taxon>
        <taxon>Mucoromycota</taxon>
        <taxon>Mucoromycotina</taxon>
        <taxon>Mucoromycetes</taxon>
        <taxon>Mucorales</taxon>
        <taxon>Mucorineae</taxon>
        <taxon>Choanephoraceae</taxon>
        <taxon>Choanephoroideae</taxon>
        <taxon>Choanephora</taxon>
    </lineage>
</organism>